<dbReference type="InterPro" id="IPR047047">
    <property type="entry name" value="GST_Omega-like_C"/>
</dbReference>
<dbReference type="PIRSF" id="PIRSF015753">
    <property type="entry name" value="GST"/>
    <property type="match status" value="1"/>
</dbReference>
<dbReference type="OrthoDB" id="2309723at2759"/>
<dbReference type="Pfam" id="PF13409">
    <property type="entry name" value="GST_N_2"/>
    <property type="match status" value="1"/>
</dbReference>
<feature type="active site" description="Nucleophile" evidence="1">
    <location>
        <position position="55"/>
    </location>
</feature>
<proteinExistence type="predicted"/>
<dbReference type="EMBL" id="KI913997">
    <property type="protein sequence ID" value="ETV92854.1"/>
    <property type="molecule type" value="Genomic_DNA"/>
</dbReference>
<dbReference type="Gene3D" id="1.20.1050.10">
    <property type="match status" value="1"/>
</dbReference>
<dbReference type="InterPro" id="IPR004045">
    <property type="entry name" value="Glutathione_S-Trfase_N"/>
</dbReference>
<dbReference type="GO" id="GO:0005737">
    <property type="term" value="C:cytoplasm"/>
    <property type="evidence" value="ECO:0007669"/>
    <property type="project" value="TreeGrafter"/>
</dbReference>
<dbReference type="InterPro" id="IPR010987">
    <property type="entry name" value="Glutathione-S-Trfase_C-like"/>
</dbReference>
<dbReference type="InterPro" id="IPR036282">
    <property type="entry name" value="Glutathione-S-Trfase_C_sf"/>
</dbReference>
<dbReference type="AlphaFoldDB" id="A0A024TFR9"/>
<evidence type="ECO:0000259" key="4">
    <source>
        <dbReference type="PROSITE" id="PS50405"/>
    </source>
</evidence>
<feature type="site" description="Lowers pKa of active site Cys" evidence="3">
    <location>
        <position position="292"/>
    </location>
</feature>
<dbReference type="SFLD" id="SFLDG01148">
    <property type="entry name" value="Xi_(cytGST)"/>
    <property type="match status" value="1"/>
</dbReference>
<evidence type="ECO:0000313" key="5">
    <source>
        <dbReference type="EMBL" id="ETV92854.1"/>
    </source>
</evidence>
<dbReference type="GeneID" id="20090095"/>
<feature type="binding site" evidence="2">
    <location>
        <begin position="142"/>
        <end position="143"/>
    </location>
    <ligand>
        <name>glutathione</name>
        <dbReference type="ChEBI" id="CHEBI:57925"/>
    </ligand>
</feature>
<sequence length="324" mass="36699">MTTPAPAAAAAPIYKWANPADGEFKRQVSSFREWIGSDRFPAAKGRYHLYVSLACPWAHRTLIVRVLKGLEDVIGFTSVDYLMGKDGWHFSSPDDTPGCALDPFNGAKYVRELYLTADPTYSGRFTVPILWDTTTRTIVNNESSEIIRMLNSAFNEFATRPTLDLAPAALLPAIDDVNEWIYHDINNGVYKCGFATKQDAYEKHVVVLFTALDRVEKHLDGKRWLVHDQLTEADVRLFTTIVRFDPVYHGHFKCNLKSISANYPNLLQHARRIFQLPGIADTVDMTHIKRHYYMSHIHINPTAVVPLWNGPDLAHPKVEAPHAQ</sequence>
<protein>
    <recommendedName>
        <fullName evidence="4">GST C-terminal domain-containing protein</fullName>
    </recommendedName>
</protein>
<dbReference type="InterPro" id="IPR036249">
    <property type="entry name" value="Thioredoxin-like_sf"/>
</dbReference>
<dbReference type="CDD" id="cd03190">
    <property type="entry name" value="GST_C_Omega_like"/>
    <property type="match status" value="1"/>
</dbReference>
<dbReference type="Gene3D" id="3.40.30.10">
    <property type="entry name" value="Glutaredoxin"/>
    <property type="match status" value="1"/>
</dbReference>
<dbReference type="PROSITE" id="PS50405">
    <property type="entry name" value="GST_CTER"/>
    <property type="match status" value="1"/>
</dbReference>
<reference evidence="5" key="1">
    <citation type="submission" date="2013-12" db="EMBL/GenBank/DDBJ databases">
        <title>The Genome Sequence of Aphanomyces invadans NJM9701.</title>
        <authorList>
            <consortium name="The Broad Institute Genomics Platform"/>
            <person name="Russ C."/>
            <person name="Tyler B."/>
            <person name="van West P."/>
            <person name="Dieguez-Uribeondo J."/>
            <person name="Young S.K."/>
            <person name="Zeng Q."/>
            <person name="Gargeya S."/>
            <person name="Fitzgerald M."/>
            <person name="Abouelleil A."/>
            <person name="Alvarado L."/>
            <person name="Chapman S.B."/>
            <person name="Gainer-Dewar J."/>
            <person name="Goldberg J."/>
            <person name="Griggs A."/>
            <person name="Gujja S."/>
            <person name="Hansen M."/>
            <person name="Howarth C."/>
            <person name="Imamovic A."/>
            <person name="Ireland A."/>
            <person name="Larimer J."/>
            <person name="McCowan C."/>
            <person name="Murphy C."/>
            <person name="Pearson M."/>
            <person name="Poon T.W."/>
            <person name="Priest M."/>
            <person name="Roberts A."/>
            <person name="Saif S."/>
            <person name="Shea T."/>
            <person name="Sykes S."/>
            <person name="Wortman J."/>
            <person name="Nusbaum C."/>
            <person name="Birren B."/>
        </authorList>
    </citation>
    <scope>NUCLEOTIDE SEQUENCE [LARGE SCALE GENOMIC DNA]</scope>
    <source>
        <strain evidence="5">NJM9701</strain>
    </source>
</reference>
<dbReference type="RefSeq" id="XP_008878624.1">
    <property type="nucleotide sequence ID" value="XM_008880402.1"/>
</dbReference>
<feature type="binding site" evidence="2">
    <location>
        <position position="88"/>
    </location>
    <ligand>
        <name>glutathione</name>
        <dbReference type="ChEBI" id="CHEBI:57925"/>
    </ligand>
</feature>
<evidence type="ECO:0000256" key="1">
    <source>
        <dbReference type="PIRSR" id="PIRSR015753-1"/>
    </source>
</evidence>
<feature type="active site" description="Proton donor/acceptor" evidence="1">
    <location>
        <position position="190"/>
    </location>
</feature>
<dbReference type="VEuPathDB" id="FungiDB:H310_13045"/>
<dbReference type="Pfam" id="PF13410">
    <property type="entry name" value="GST_C_2"/>
    <property type="match status" value="1"/>
</dbReference>
<name>A0A024TFR9_9STRA</name>
<feature type="binding site" evidence="2">
    <location>
        <begin position="124"/>
        <end position="127"/>
    </location>
    <ligand>
        <name>glutathione</name>
        <dbReference type="ChEBI" id="CHEBI:57925"/>
    </ligand>
</feature>
<dbReference type="PANTHER" id="PTHR32419:SF6">
    <property type="entry name" value="GLUTATHIONE S-TRANSFERASE OMEGA-LIKE 1-RELATED"/>
    <property type="match status" value="1"/>
</dbReference>
<evidence type="ECO:0000256" key="3">
    <source>
        <dbReference type="PIRSR" id="PIRSR015753-3"/>
    </source>
</evidence>
<dbReference type="PANTHER" id="PTHR32419">
    <property type="entry name" value="GLUTATHIONYL-HYDROQUINONE REDUCTASE"/>
    <property type="match status" value="1"/>
</dbReference>
<evidence type="ECO:0000256" key="2">
    <source>
        <dbReference type="PIRSR" id="PIRSR015753-2"/>
    </source>
</evidence>
<dbReference type="eggNOG" id="KOG2903">
    <property type="taxonomic scope" value="Eukaryota"/>
</dbReference>
<dbReference type="SFLD" id="SFLDG01206">
    <property type="entry name" value="Xi.1"/>
    <property type="match status" value="1"/>
</dbReference>
<dbReference type="InterPro" id="IPR040079">
    <property type="entry name" value="Glutathione_S-Trfase"/>
</dbReference>
<dbReference type="SUPFAM" id="SSF47616">
    <property type="entry name" value="GST C-terminal domain-like"/>
    <property type="match status" value="1"/>
</dbReference>
<dbReference type="SFLD" id="SFLDS00019">
    <property type="entry name" value="Glutathione_Transferase_(cytos"/>
    <property type="match status" value="1"/>
</dbReference>
<dbReference type="STRING" id="157072.A0A024TFR9"/>
<dbReference type="GO" id="GO:0004364">
    <property type="term" value="F:glutathione transferase activity"/>
    <property type="evidence" value="ECO:0007669"/>
    <property type="project" value="InterPro"/>
</dbReference>
<gene>
    <name evidence="5" type="ORF">H310_13045</name>
</gene>
<organism evidence="5">
    <name type="scientific">Aphanomyces invadans</name>
    <dbReference type="NCBI Taxonomy" id="157072"/>
    <lineage>
        <taxon>Eukaryota</taxon>
        <taxon>Sar</taxon>
        <taxon>Stramenopiles</taxon>
        <taxon>Oomycota</taxon>
        <taxon>Saprolegniomycetes</taxon>
        <taxon>Saprolegniales</taxon>
        <taxon>Verrucalvaceae</taxon>
        <taxon>Aphanomyces</taxon>
    </lineage>
</organism>
<dbReference type="SUPFAM" id="SSF52833">
    <property type="entry name" value="Thioredoxin-like"/>
    <property type="match status" value="1"/>
</dbReference>
<dbReference type="InterPro" id="IPR016639">
    <property type="entry name" value="GST_Omega/GSH"/>
</dbReference>
<feature type="domain" description="GST C-terminal" evidence="4">
    <location>
        <begin position="167"/>
        <end position="292"/>
    </location>
</feature>
<feature type="site" description="Lowers pKa of active site Cys" evidence="3">
    <location>
        <position position="248"/>
    </location>
</feature>
<accession>A0A024TFR9</accession>